<dbReference type="InterPro" id="IPR012871">
    <property type="entry name" value="DUF1668_ORYSA"/>
</dbReference>
<dbReference type="EnsemblPlants" id="EMT08474">
    <property type="protein sequence ID" value="EMT08474"/>
    <property type="gene ID" value="F775_13153"/>
</dbReference>
<sequence>MEEYRAAWVALDERRSRDSMAQRSSSSGYEPNYDPDVGPSNSDSFEDSTTSCRQVESFPESDSSPPFKSGSNTEILQGARDADGGGGSGKKRRRRNKHLYLVLDDWIKGYSIHKIQSDSFDSDSDSDDQHSGAARHLPEPPALRLECPVGPVPHSGMSFSALGTKICFTFMNQRCSLIYDTKTDALQHPTEGWSWKTLPPPPPTFRRRVNSYALHPDGCTIFMTTANFMTTPIKGCLGTYSFNTKDSVWRWHGEWALPYIEEAHFDRELNAWVGLRWDGYISACQVASPSCHSTTPTLQLDCQTTKEKLFCKDRQMHMGASLTYMGTSKFCLVECVKRERVEEGQELGDHDSCVLHITIFGLKYNHKGELRITDHRSTRSFILDCQTTKEKLFCKDRKPHMGASLTYMGTSKFCLVECVKREGVEEGQALGDHDSCVLHITIFGLKYNHKGELRITDHRSTRSFIVSSHKDHFGPVAFWM</sequence>
<organism evidence="2">
    <name type="scientific">Aegilops tauschii</name>
    <name type="common">Tausch's goatgrass</name>
    <name type="synonym">Aegilops squarrosa</name>
    <dbReference type="NCBI Taxonomy" id="37682"/>
    <lineage>
        <taxon>Eukaryota</taxon>
        <taxon>Viridiplantae</taxon>
        <taxon>Streptophyta</taxon>
        <taxon>Embryophyta</taxon>
        <taxon>Tracheophyta</taxon>
        <taxon>Spermatophyta</taxon>
        <taxon>Magnoliopsida</taxon>
        <taxon>Liliopsida</taxon>
        <taxon>Poales</taxon>
        <taxon>Poaceae</taxon>
        <taxon>BOP clade</taxon>
        <taxon>Pooideae</taxon>
        <taxon>Triticodae</taxon>
        <taxon>Triticeae</taxon>
        <taxon>Triticinae</taxon>
        <taxon>Aegilops</taxon>
    </lineage>
</organism>
<protein>
    <submittedName>
        <fullName evidence="2">Uncharacterized protein</fullName>
    </submittedName>
</protein>
<name>M8BNX0_AEGTA</name>
<feature type="compositionally biased region" description="Polar residues" evidence="1">
    <location>
        <begin position="39"/>
        <end position="54"/>
    </location>
</feature>
<feature type="region of interest" description="Disordered" evidence="1">
    <location>
        <begin position="1"/>
        <end position="93"/>
    </location>
</feature>
<feature type="compositionally biased region" description="Basic and acidic residues" evidence="1">
    <location>
        <begin position="11"/>
        <end position="20"/>
    </location>
</feature>
<dbReference type="SUPFAM" id="SSF50969">
    <property type="entry name" value="YVTN repeat-like/Quinoprotein amine dehydrogenase"/>
    <property type="match status" value="1"/>
</dbReference>
<evidence type="ECO:0000313" key="2">
    <source>
        <dbReference type="EnsemblPlants" id="EMT08474"/>
    </source>
</evidence>
<feature type="region of interest" description="Disordered" evidence="1">
    <location>
        <begin position="118"/>
        <end position="142"/>
    </location>
</feature>
<dbReference type="PANTHER" id="PTHR33085:SF68">
    <property type="entry name" value="DUF1618 DOMAIN-CONTAINING PROTEIN"/>
    <property type="match status" value="1"/>
</dbReference>
<dbReference type="PANTHER" id="PTHR33085">
    <property type="entry name" value="OS12G0113100 PROTEIN-RELATED"/>
    <property type="match status" value="1"/>
</dbReference>
<feature type="compositionally biased region" description="Low complexity" evidence="1">
    <location>
        <begin position="56"/>
        <end position="69"/>
    </location>
</feature>
<evidence type="ECO:0000256" key="1">
    <source>
        <dbReference type="SAM" id="MobiDB-lite"/>
    </source>
</evidence>
<accession>M8BNX0</accession>
<dbReference type="AlphaFoldDB" id="M8BNX0"/>
<reference evidence="2" key="1">
    <citation type="submission" date="2015-06" db="UniProtKB">
        <authorList>
            <consortium name="EnsemblPlants"/>
        </authorList>
    </citation>
    <scope>IDENTIFICATION</scope>
</reference>
<proteinExistence type="predicted"/>
<dbReference type="InterPro" id="IPR011044">
    <property type="entry name" value="Quino_amine_DH_bsu"/>
</dbReference>
<dbReference type="Pfam" id="PF07893">
    <property type="entry name" value="DUF1668"/>
    <property type="match status" value="3"/>
</dbReference>
<dbReference type="ExpressionAtlas" id="M8BNX0">
    <property type="expression patterns" value="baseline"/>
</dbReference>